<evidence type="ECO:0000313" key="2">
    <source>
        <dbReference type="EMBL" id="KUN58790.1"/>
    </source>
</evidence>
<feature type="region of interest" description="Disordered" evidence="1">
    <location>
        <begin position="1"/>
        <end position="31"/>
    </location>
</feature>
<proteinExistence type="predicted"/>
<gene>
    <name evidence="2" type="ORF">AQJ46_41665</name>
</gene>
<dbReference type="Proteomes" id="UP000053669">
    <property type="component" value="Unassembled WGS sequence"/>
</dbReference>
<dbReference type="AlphaFoldDB" id="A0A101RNA4"/>
<sequence length="64" mass="6506">MLGACRAGEPGPFGIYTEAPGTDESDLSRDARTPGACVDSAECAEDECAGLRGSEVMPPCAGRT</sequence>
<accession>A0A101RNA4</accession>
<dbReference type="EMBL" id="LMWU01000055">
    <property type="protein sequence ID" value="KUN58790.1"/>
    <property type="molecule type" value="Genomic_DNA"/>
</dbReference>
<evidence type="ECO:0000256" key="1">
    <source>
        <dbReference type="SAM" id="MobiDB-lite"/>
    </source>
</evidence>
<organism evidence="2 3">
    <name type="scientific">Streptomyces canus</name>
    <dbReference type="NCBI Taxonomy" id="58343"/>
    <lineage>
        <taxon>Bacteria</taxon>
        <taxon>Bacillati</taxon>
        <taxon>Actinomycetota</taxon>
        <taxon>Actinomycetes</taxon>
        <taxon>Kitasatosporales</taxon>
        <taxon>Streptomycetaceae</taxon>
        <taxon>Streptomyces</taxon>
        <taxon>Streptomyces aurantiacus group</taxon>
    </lineage>
</organism>
<name>A0A101RNA4_9ACTN</name>
<evidence type="ECO:0000313" key="3">
    <source>
        <dbReference type="Proteomes" id="UP000053669"/>
    </source>
</evidence>
<protein>
    <submittedName>
        <fullName evidence="2">Uncharacterized protein</fullName>
    </submittedName>
</protein>
<comment type="caution">
    <text evidence="2">The sequence shown here is derived from an EMBL/GenBank/DDBJ whole genome shotgun (WGS) entry which is preliminary data.</text>
</comment>
<reference evidence="2 3" key="1">
    <citation type="submission" date="2015-10" db="EMBL/GenBank/DDBJ databases">
        <title>Draft genome sequence of Streptomyces canus DSM 40017, type strain for the species Streptomyces canus.</title>
        <authorList>
            <person name="Ruckert C."/>
            <person name="Winkler A."/>
            <person name="Kalinowski J."/>
            <person name="Kampfer P."/>
            <person name="Glaeser S."/>
        </authorList>
    </citation>
    <scope>NUCLEOTIDE SEQUENCE [LARGE SCALE GENOMIC DNA]</scope>
    <source>
        <strain evidence="2 3">DSM 40017</strain>
    </source>
</reference>